<comment type="caution">
    <text evidence="3">The sequence shown here is derived from an EMBL/GenBank/DDBJ whole genome shotgun (WGS) entry which is preliminary data.</text>
</comment>
<dbReference type="PANTHER" id="PTHR38795">
    <property type="entry name" value="DUF6604 DOMAIN-CONTAINING PROTEIN"/>
    <property type="match status" value="1"/>
</dbReference>
<evidence type="ECO:0000256" key="1">
    <source>
        <dbReference type="SAM" id="MobiDB-lite"/>
    </source>
</evidence>
<feature type="compositionally biased region" description="Basic residues" evidence="1">
    <location>
        <begin position="229"/>
        <end position="247"/>
    </location>
</feature>
<sequence length="1001" mass="113049">MESRPAGLQAGMSTWHRYKLGQAQFTNWARITAAKVEAALPPAKPEQDGNGFSSGDGVVRETERKLSRREAKKAKKAANDHNGVKHQQTSTAGLPPWLAELETMTETITTHIDPHDIPESPINILRDVVALRKKSARFFSAAASRSEDVNLQQSNAAHLQIIAVLDGILAKFEALLTKVKREPSSLQSDTPGLGVSAYDLSNIFSYLEVDETAAVTSEEESEVEEHKHGIAKKKHTKRARKANKKSKQTPPAKSTKGQGSSAGVNVDDKYKRRRAWIERWQEKLVNGYLQIYCLFEDFNTIRDYIVERWCDYFYQDRPIGVDTLAVLTNAAFELFYQLEEETSKNAKFSKDFCNVLKNLVWYFSLEEMNGKKDLSSKQGPRSTKTADLDEKLDVLFGGNDEDPTDEDLEGTFHRLGLRTFFHLEALMQHQYADPVKIQIALKQDDKTSQYGLTSIKERHDLAYVLTNELLEELNVIRNTKINVDADYLLPAETELALGLQDMLRKVDGDRVSVAVVLSLQLWNDIRQTIETKVTDACTIMQSKAREVKARLESMLPSTENGPSPLARYSMPLRQRIVEIESFMLRDVTHYEKKMLAGGLEGIDLDTLHVEIEPFQLLNSEPVWAGLLLLRARLVASHLGYLLTRHSYVIEAAACLYAVAKLRGDPRLPSWPLMDKWMATTYAEDSAFKRALGQATPALIVSEFSTTFPGIMTGQKPIDATDEHEYAPQIAMRKALVERYADNRRDCHGFLEYLEKLTRAKHNLTLQRSPNTSGNTPPVTNTSTQRSPIQTLELVDEILTNDLDDILDLDYAELSKQCTQLLYRVCLDPTFRDSELQEALPRQMEEGNTDTSTLARLPLLLHRACTPPDKTKTTASQDTTTTKDITNLLSRITTKFLTQLHQDHQPKPNTETDTTTAVANNEAPEPEDEHYPGMPTAPFTMAIKKPSKPWAMGWGEEGREGVKHEFLKMGRPLKGEDLMFAGWQVRRLFERRKMEGAWSAHD</sequence>
<accession>A0AAE0M379</accession>
<evidence type="ECO:0000313" key="3">
    <source>
        <dbReference type="EMBL" id="KAK3317507.1"/>
    </source>
</evidence>
<evidence type="ECO:0000259" key="2">
    <source>
        <dbReference type="Pfam" id="PF20253"/>
    </source>
</evidence>
<dbReference type="InterPro" id="IPR046539">
    <property type="entry name" value="DUF6604"/>
</dbReference>
<reference evidence="3" key="1">
    <citation type="journal article" date="2023" name="Mol. Phylogenet. Evol.">
        <title>Genome-scale phylogeny and comparative genomics of the fungal order Sordariales.</title>
        <authorList>
            <person name="Hensen N."/>
            <person name="Bonometti L."/>
            <person name="Westerberg I."/>
            <person name="Brannstrom I.O."/>
            <person name="Guillou S."/>
            <person name="Cros-Aarteil S."/>
            <person name="Calhoun S."/>
            <person name="Haridas S."/>
            <person name="Kuo A."/>
            <person name="Mondo S."/>
            <person name="Pangilinan J."/>
            <person name="Riley R."/>
            <person name="LaButti K."/>
            <person name="Andreopoulos B."/>
            <person name="Lipzen A."/>
            <person name="Chen C."/>
            <person name="Yan M."/>
            <person name="Daum C."/>
            <person name="Ng V."/>
            <person name="Clum A."/>
            <person name="Steindorff A."/>
            <person name="Ohm R.A."/>
            <person name="Martin F."/>
            <person name="Silar P."/>
            <person name="Natvig D.O."/>
            <person name="Lalanne C."/>
            <person name="Gautier V."/>
            <person name="Ament-Velasquez S.L."/>
            <person name="Kruys A."/>
            <person name="Hutchinson M.I."/>
            <person name="Powell A.J."/>
            <person name="Barry K."/>
            <person name="Miller A.N."/>
            <person name="Grigoriev I.V."/>
            <person name="Debuchy R."/>
            <person name="Gladieux P."/>
            <person name="Hiltunen Thoren M."/>
            <person name="Johannesson H."/>
        </authorList>
    </citation>
    <scope>NUCLEOTIDE SEQUENCE</scope>
    <source>
        <strain evidence="3">SMH4131-1</strain>
    </source>
</reference>
<feature type="domain" description="DUF6604" evidence="2">
    <location>
        <begin position="16"/>
        <end position="342"/>
    </location>
</feature>
<feature type="region of interest" description="Disordered" evidence="1">
    <location>
        <begin position="39"/>
        <end position="94"/>
    </location>
</feature>
<feature type="region of interest" description="Disordered" evidence="1">
    <location>
        <begin position="764"/>
        <end position="786"/>
    </location>
</feature>
<protein>
    <recommendedName>
        <fullName evidence="2">DUF6604 domain-containing protein</fullName>
    </recommendedName>
</protein>
<feature type="compositionally biased region" description="Basic and acidic residues" evidence="1">
    <location>
        <begin position="58"/>
        <end position="69"/>
    </location>
</feature>
<dbReference type="PANTHER" id="PTHR38795:SF1">
    <property type="entry name" value="DUF6604 DOMAIN-CONTAINING PROTEIN"/>
    <property type="match status" value="1"/>
</dbReference>
<feature type="region of interest" description="Disordered" evidence="1">
    <location>
        <begin position="217"/>
        <end position="265"/>
    </location>
</feature>
<dbReference type="Proteomes" id="UP001286456">
    <property type="component" value="Unassembled WGS sequence"/>
</dbReference>
<dbReference type="AlphaFoldDB" id="A0AAE0M379"/>
<keyword evidence="4" id="KW-1185">Reference proteome</keyword>
<name>A0AAE0M379_9PEZI</name>
<proteinExistence type="predicted"/>
<organism evidence="3 4">
    <name type="scientific">Cercophora scortea</name>
    <dbReference type="NCBI Taxonomy" id="314031"/>
    <lineage>
        <taxon>Eukaryota</taxon>
        <taxon>Fungi</taxon>
        <taxon>Dikarya</taxon>
        <taxon>Ascomycota</taxon>
        <taxon>Pezizomycotina</taxon>
        <taxon>Sordariomycetes</taxon>
        <taxon>Sordariomycetidae</taxon>
        <taxon>Sordariales</taxon>
        <taxon>Lasiosphaeriaceae</taxon>
        <taxon>Cercophora</taxon>
    </lineage>
</organism>
<gene>
    <name evidence="3" type="ORF">B0T19DRAFT_469192</name>
</gene>
<evidence type="ECO:0000313" key="4">
    <source>
        <dbReference type="Proteomes" id="UP001286456"/>
    </source>
</evidence>
<dbReference type="Pfam" id="PF20253">
    <property type="entry name" value="DUF6604"/>
    <property type="match status" value="1"/>
</dbReference>
<dbReference type="EMBL" id="JAUEPO010000007">
    <property type="protein sequence ID" value="KAK3317507.1"/>
    <property type="molecule type" value="Genomic_DNA"/>
</dbReference>
<feature type="compositionally biased region" description="Polar residues" evidence="1">
    <location>
        <begin position="248"/>
        <end position="263"/>
    </location>
</feature>
<reference evidence="3" key="2">
    <citation type="submission" date="2023-06" db="EMBL/GenBank/DDBJ databases">
        <authorList>
            <consortium name="Lawrence Berkeley National Laboratory"/>
            <person name="Haridas S."/>
            <person name="Hensen N."/>
            <person name="Bonometti L."/>
            <person name="Westerberg I."/>
            <person name="Brannstrom I.O."/>
            <person name="Guillou S."/>
            <person name="Cros-Aarteil S."/>
            <person name="Calhoun S."/>
            <person name="Kuo A."/>
            <person name="Mondo S."/>
            <person name="Pangilinan J."/>
            <person name="Riley R."/>
            <person name="Labutti K."/>
            <person name="Andreopoulos B."/>
            <person name="Lipzen A."/>
            <person name="Chen C."/>
            <person name="Yanf M."/>
            <person name="Daum C."/>
            <person name="Ng V."/>
            <person name="Clum A."/>
            <person name="Steindorff A."/>
            <person name="Ohm R."/>
            <person name="Martin F."/>
            <person name="Silar P."/>
            <person name="Natvig D."/>
            <person name="Lalanne C."/>
            <person name="Gautier V."/>
            <person name="Ament-Velasquez S.L."/>
            <person name="Kruys A."/>
            <person name="Hutchinson M.I."/>
            <person name="Powell A.J."/>
            <person name="Barry K."/>
            <person name="Miller A.N."/>
            <person name="Grigoriev I.V."/>
            <person name="Debuchy R."/>
            <person name="Gladieux P."/>
            <person name="Thoren M.H."/>
            <person name="Johannesson H."/>
        </authorList>
    </citation>
    <scope>NUCLEOTIDE SEQUENCE</scope>
    <source>
        <strain evidence="3">SMH4131-1</strain>
    </source>
</reference>